<feature type="site" description="Important for catalytic activity" evidence="7">
    <location>
        <position position="241"/>
    </location>
</feature>
<dbReference type="EC" id="4.2.2.29" evidence="7"/>
<feature type="transmembrane region" description="Helical" evidence="7">
    <location>
        <begin position="12"/>
        <end position="34"/>
    </location>
</feature>
<keyword evidence="4 7" id="KW-0472">Membrane</keyword>
<comment type="function">
    <text evidence="7">Functions as a peptidoglycan terminase that cleaves nascent peptidoglycan strands endolytically to terminate their elongation.</text>
</comment>
<dbReference type="GO" id="GO:0071555">
    <property type="term" value="P:cell wall organization"/>
    <property type="evidence" value="ECO:0007669"/>
    <property type="project" value="UniProtKB-KW"/>
</dbReference>
<accession>A0A3N6RGM6</accession>
<dbReference type="NCBIfam" id="TIGR00247">
    <property type="entry name" value="endolytic transglycosylase MltG"/>
    <property type="match status" value="1"/>
</dbReference>
<dbReference type="GO" id="GO:0009252">
    <property type="term" value="P:peptidoglycan biosynthetic process"/>
    <property type="evidence" value="ECO:0007669"/>
    <property type="project" value="UniProtKB-UniRule"/>
</dbReference>
<dbReference type="Pfam" id="PF02618">
    <property type="entry name" value="YceG"/>
    <property type="match status" value="1"/>
</dbReference>
<keyword evidence="5 7" id="KW-0456">Lyase</keyword>
<name>A0A3N6RGM6_9CYAN</name>
<comment type="catalytic activity">
    <reaction evidence="7">
        <text>a peptidoglycan chain = a peptidoglycan chain with N-acetyl-1,6-anhydromuramyl-[peptide] at the reducing end + a peptidoglycan chain with N-acetylglucosamine at the non-reducing end.</text>
        <dbReference type="EC" id="4.2.2.29"/>
    </reaction>
</comment>
<dbReference type="CDD" id="cd08010">
    <property type="entry name" value="MltG_like"/>
    <property type="match status" value="1"/>
</dbReference>
<evidence type="ECO:0000256" key="5">
    <source>
        <dbReference type="ARBA" id="ARBA00023239"/>
    </source>
</evidence>
<dbReference type="PANTHER" id="PTHR30518">
    <property type="entry name" value="ENDOLYTIC MUREIN TRANSGLYCOSYLASE"/>
    <property type="match status" value="1"/>
</dbReference>
<evidence type="ECO:0000256" key="1">
    <source>
        <dbReference type="ARBA" id="ARBA00022475"/>
    </source>
</evidence>
<evidence type="ECO:0000256" key="7">
    <source>
        <dbReference type="HAMAP-Rule" id="MF_02065"/>
    </source>
</evidence>
<dbReference type="GO" id="GO:0008932">
    <property type="term" value="F:lytic endotransglycosylase activity"/>
    <property type="evidence" value="ECO:0007669"/>
    <property type="project" value="UniProtKB-UniRule"/>
</dbReference>
<keyword evidence="6 7" id="KW-0961">Cell wall biogenesis/degradation</keyword>
<keyword evidence="3 7" id="KW-1133">Transmembrane helix</keyword>
<reference evidence="8 9" key="1">
    <citation type="journal article" date="2018" name="ACS Chem. Biol.">
        <title>Ketoreductase domain dysfunction expands chemodiversity: malyngamide biosynthesis in the cyanobacterium Okeania hirsuta.</title>
        <authorList>
            <person name="Moss N.A."/>
            <person name="Leao T."/>
            <person name="Rankin M."/>
            <person name="McCullough T.M."/>
            <person name="Qu P."/>
            <person name="Korobeynikov A."/>
            <person name="Smith J.L."/>
            <person name="Gerwick L."/>
            <person name="Gerwick W.H."/>
        </authorList>
    </citation>
    <scope>NUCLEOTIDE SEQUENCE [LARGE SCALE GENOMIC DNA]</scope>
    <source>
        <strain evidence="8 9">PAB10Feb10-1</strain>
    </source>
</reference>
<evidence type="ECO:0000256" key="4">
    <source>
        <dbReference type="ARBA" id="ARBA00023136"/>
    </source>
</evidence>
<dbReference type="GO" id="GO:0005886">
    <property type="term" value="C:plasma membrane"/>
    <property type="evidence" value="ECO:0007669"/>
    <property type="project" value="UniProtKB-SubCell"/>
</dbReference>
<dbReference type="Proteomes" id="UP000269154">
    <property type="component" value="Unassembled WGS sequence"/>
</dbReference>
<proteinExistence type="inferred from homology"/>
<dbReference type="EMBL" id="RCBY01000071">
    <property type="protein sequence ID" value="RQH42356.1"/>
    <property type="molecule type" value="Genomic_DNA"/>
</dbReference>
<comment type="caution">
    <text evidence="8">The sequence shown here is derived from an EMBL/GenBank/DDBJ whole genome shotgun (WGS) entry which is preliminary data.</text>
</comment>
<sequence length="362" mass="40505">MRNSIKLISNRALFYLAILPVSCGIFAWQGWAWWSWVSGPLVTNTSSTQSPEENAVTITIPVGTYGQQIGEDLEAAGIIRSATAWNFWVKWLGIQNPDLEFKAGTYKLSPTEPLSAIADKILEGDVVKLSYTIREGWSIQQMAEYLEAQGFFPAADFIAATRNIPYDKFPWLPSNIPHLEGYLFPDTYKIEAQKNTPEAIINQMLGQFEKIALPVYQKNLNNAENLNLHEWVTLASIVEKESVVSEERGVISGVFNNRLKKGMRLAADPTVEYGLGIRQTKEKPLTYRQVETPSPYNTYLNIGLPPTAIASPGLASLEATLNPDDTEYLYFMARYDGTHIFSRTAAEHEAAIAEVERMLSSQ</sequence>
<dbReference type="HAMAP" id="MF_02065">
    <property type="entry name" value="MltG"/>
    <property type="match status" value="1"/>
</dbReference>
<organism evidence="8 9">
    <name type="scientific">Okeania hirsuta</name>
    <dbReference type="NCBI Taxonomy" id="1458930"/>
    <lineage>
        <taxon>Bacteria</taxon>
        <taxon>Bacillati</taxon>
        <taxon>Cyanobacteriota</taxon>
        <taxon>Cyanophyceae</taxon>
        <taxon>Oscillatoriophycideae</taxon>
        <taxon>Oscillatoriales</taxon>
        <taxon>Microcoleaceae</taxon>
        <taxon>Okeania</taxon>
    </lineage>
</organism>
<keyword evidence="2 7" id="KW-0812">Transmembrane</keyword>
<evidence type="ECO:0000256" key="3">
    <source>
        <dbReference type="ARBA" id="ARBA00022989"/>
    </source>
</evidence>
<dbReference type="RefSeq" id="WP_124143913.1">
    <property type="nucleotide sequence ID" value="NZ_CAWOKI010000373.1"/>
</dbReference>
<dbReference type="AlphaFoldDB" id="A0A3N6RGM6"/>
<keyword evidence="9" id="KW-1185">Reference proteome</keyword>
<evidence type="ECO:0000313" key="8">
    <source>
        <dbReference type="EMBL" id="RQH42356.1"/>
    </source>
</evidence>
<gene>
    <name evidence="7 8" type="primary">mltG</name>
    <name evidence="8" type="ORF">D5R40_14280</name>
</gene>
<comment type="similarity">
    <text evidence="7">Belongs to the transglycosylase MltG family.</text>
</comment>
<evidence type="ECO:0000256" key="2">
    <source>
        <dbReference type="ARBA" id="ARBA00022692"/>
    </source>
</evidence>
<dbReference type="Gene3D" id="3.30.1490.480">
    <property type="entry name" value="Endolytic murein transglycosylase"/>
    <property type="match status" value="1"/>
</dbReference>
<comment type="subcellular location">
    <subcellularLocation>
        <location evidence="7">Cell membrane</location>
        <topology evidence="7">Single-pass membrane protein</topology>
    </subcellularLocation>
</comment>
<dbReference type="InterPro" id="IPR003770">
    <property type="entry name" value="MLTG-like"/>
</dbReference>
<dbReference type="PANTHER" id="PTHR30518:SF2">
    <property type="entry name" value="ENDOLYTIC MUREIN TRANSGLYCOSYLASE"/>
    <property type="match status" value="1"/>
</dbReference>
<dbReference type="OrthoDB" id="9814591at2"/>
<keyword evidence="1 7" id="KW-1003">Cell membrane</keyword>
<dbReference type="Gene3D" id="3.30.160.60">
    <property type="entry name" value="Classic Zinc Finger"/>
    <property type="match status" value="1"/>
</dbReference>
<evidence type="ECO:0000313" key="9">
    <source>
        <dbReference type="Proteomes" id="UP000269154"/>
    </source>
</evidence>
<protein>
    <recommendedName>
        <fullName evidence="7">Endolytic murein transglycosylase</fullName>
        <ecNumber evidence="7">4.2.2.29</ecNumber>
    </recommendedName>
    <alternativeName>
        <fullName evidence="7">Peptidoglycan lytic transglycosylase</fullName>
    </alternativeName>
    <alternativeName>
        <fullName evidence="7">Peptidoglycan polymerization terminase</fullName>
    </alternativeName>
</protein>
<evidence type="ECO:0000256" key="6">
    <source>
        <dbReference type="ARBA" id="ARBA00023316"/>
    </source>
</evidence>